<feature type="transmembrane region" description="Helical" evidence="1">
    <location>
        <begin position="45"/>
        <end position="65"/>
    </location>
</feature>
<dbReference type="OrthoDB" id="2017304at2759"/>
<feature type="transmembrane region" description="Helical" evidence="1">
    <location>
        <begin position="77"/>
        <end position="96"/>
    </location>
</feature>
<evidence type="ECO:0000313" key="2">
    <source>
        <dbReference type="EMBL" id="GAV72798.1"/>
    </source>
</evidence>
<protein>
    <recommendedName>
        <fullName evidence="4">Tetraspannin domain-containing protein</fullName>
    </recommendedName>
</protein>
<keyword evidence="1" id="KW-0812">Transmembrane</keyword>
<keyword evidence="1" id="KW-0472">Membrane</keyword>
<keyword evidence="3" id="KW-1185">Reference proteome</keyword>
<feature type="transmembrane region" description="Helical" evidence="1">
    <location>
        <begin position="116"/>
        <end position="138"/>
    </location>
</feature>
<sequence>MASSKLRSSCSFTNLLLSCLNLTLFILGAASIAPVVLLKTPPTSFGLAFFVVSFIFLLTSLVGLYSQFTHFCFMTHLSLLLASLTGQLLSILAFFFKEKLSLSLLKSSRDPKEAKVLVRVECGILMVMFIMQLVVLVLSCAAHKSWVREYEGLEAEREATAKNRSKRMARVQEESVANAAKLAEVNAKELDEKMRKKYGQWVKTDFEG</sequence>
<name>A0A1Q3BY65_CEPFO</name>
<reference evidence="3" key="1">
    <citation type="submission" date="2016-04" db="EMBL/GenBank/DDBJ databases">
        <title>Cephalotus genome sequencing.</title>
        <authorList>
            <person name="Fukushima K."/>
            <person name="Hasebe M."/>
            <person name="Fang X."/>
        </authorList>
    </citation>
    <scope>NUCLEOTIDE SEQUENCE [LARGE SCALE GENOMIC DNA]</scope>
    <source>
        <strain evidence="3">cv. St1</strain>
    </source>
</reference>
<dbReference type="InParanoid" id="A0A1Q3BY65"/>
<dbReference type="EMBL" id="BDDD01001041">
    <property type="protein sequence ID" value="GAV72798.1"/>
    <property type="molecule type" value="Genomic_DNA"/>
</dbReference>
<feature type="transmembrane region" description="Helical" evidence="1">
    <location>
        <begin position="12"/>
        <end position="33"/>
    </location>
</feature>
<evidence type="ECO:0000256" key="1">
    <source>
        <dbReference type="SAM" id="Phobius"/>
    </source>
</evidence>
<dbReference type="PANTHER" id="PTHR39113:SF1">
    <property type="entry name" value="MEMBRANE LIPOPROTEIN"/>
    <property type="match status" value="1"/>
</dbReference>
<dbReference type="PROSITE" id="PS51257">
    <property type="entry name" value="PROKAR_LIPOPROTEIN"/>
    <property type="match status" value="1"/>
</dbReference>
<dbReference type="PANTHER" id="PTHR39113">
    <property type="entry name" value="MEMBRANE LIPOPROTEIN-RELATED"/>
    <property type="match status" value="1"/>
</dbReference>
<comment type="caution">
    <text evidence="2">The sequence shown here is derived from an EMBL/GenBank/DDBJ whole genome shotgun (WGS) entry which is preliminary data.</text>
</comment>
<dbReference type="Proteomes" id="UP000187406">
    <property type="component" value="Unassembled WGS sequence"/>
</dbReference>
<organism evidence="2 3">
    <name type="scientific">Cephalotus follicularis</name>
    <name type="common">Albany pitcher plant</name>
    <dbReference type="NCBI Taxonomy" id="3775"/>
    <lineage>
        <taxon>Eukaryota</taxon>
        <taxon>Viridiplantae</taxon>
        <taxon>Streptophyta</taxon>
        <taxon>Embryophyta</taxon>
        <taxon>Tracheophyta</taxon>
        <taxon>Spermatophyta</taxon>
        <taxon>Magnoliopsida</taxon>
        <taxon>eudicotyledons</taxon>
        <taxon>Gunneridae</taxon>
        <taxon>Pentapetalae</taxon>
        <taxon>rosids</taxon>
        <taxon>fabids</taxon>
        <taxon>Oxalidales</taxon>
        <taxon>Cephalotaceae</taxon>
        <taxon>Cephalotus</taxon>
    </lineage>
</organism>
<dbReference type="AlphaFoldDB" id="A0A1Q3BY65"/>
<keyword evidence="1" id="KW-1133">Transmembrane helix</keyword>
<dbReference type="FunCoup" id="A0A1Q3BY65">
    <property type="interactions" value="4"/>
</dbReference>
<proteinExistence type="predicted"/>
<evidence type="ECO:0000313" key="3">
    <source>
        <dbReference type="Proteomes" id="UP000187406"/>
    </source>
</evidence>
<evidence type="ECO:0008006" key="4">
    <source>
        <dbReference type="Google" id="ProtNLM"/>
    </source>
</evidence>
<gene>
    <name evidence="2" type="ORF">CFOL_v3_16286</name>
</gene>
<accession>A0A1Q3BY65</accession>